<feature type="transmembrane region" description="Helical" evidence="1">
    <location>
        <begin position="7"/>
        <end position="26"/>
    </location>
</feature>
<dbReference type="AlphaFoldDB" id="A0AAW3H771"/>
<evidence type="ECO:0000313" key="3">
    <source>
        <dbReference type="Proteomes" id="UP000033658"/>
    </source>
</evidence>
<evidence type="ECO:0008006" key="4">
    <source>
        <dbReference type="Google" id="ProtNLM"/>
    </source>
</evidence>
<protein>
    <recommendedName>
        <fullName evidence="4">Lipoprotein</fullName>
    </recommendedName>
</protein>
<sequence length="222" mass="26409">MKNKKSLILILASLSFLSIAFYFFMIPRDSLQKGPMYELLEKKGFVYVESRYHSVIGIDFKNKEAFENDQYLIKNGKLYDGVGEKDAKDRFDHLLLDEFSFILSHPKLTSDQIFIESYKITLSADEVINKDLLKERHIPKLERIYSIYQDSFKKVRISFNKENLPTKVELYYEGENGLAWYTWRSYSYPYKNEADFKEDLDSVYKIYKDQQKIEADKKKSKK</sequence>
<organism evidence="2 3">
    <name type="scientific">Streptococcus gordonii</name>
    <dbReference type="NCBI Taxonomy" id="1302"/>
    <lineage>
        <taxon>Bacteria</taxon>
        <taxon>Bacillati</taxon>
        <taxon>Bacillota</taxon>
        <taxon>Bacilli</taxon>
        <taxon>Lactobacillales</taxon>
        <taxon>Streptococcaceae</taxon>
        <taxon>Streptococcus</taxon>
    </lineage>
</organism>
<keyword evidence="1" id="KW-0472">Membrane</keyword>
<keyword evidence="1" id="KW-1133">Transmembrane helix</keyword>
<reference evidence="2 3" key="1">
    <citation type="submission" date="2015-02" db="EMBL/GenBank/DDBJ databases">
        <title>Evolution of amylase-binding proteins of oral streptococcal species.</title>
        <authorList>
            <person name="Haase E.M."/>
        </authorList>
    </citation>
    <scope>NUCLEOTIDE SEQUENCE [LARGE SCALE GENOMIC DNA]</scope>
    <source>
        <strain evidence="2 3">G9B</strain>
    </source>
</reference>
<dbReference type="EMBL" id="JYGL01000001">
    <property type="protein sequence ID" value="KJQ58698.1"/>
    <property type="molecule type" value="Genomic_DNA"/>
</dbReference>
<dbReference type="RefSeq" id="WP_052689230.1">
    <property type="nucleotide sequence ID" value="NZ_JYGL01000001.1"/>
</dbReference>
<keyword evidence="1" id="KW-0812">Transmembrane</keyword>
<comment type="caution">
    <text evidence="2">The sequence shown here is derived from an EMBL/GenBank/DDBJ whole genome shotgun (WGS) entry which is preliminary data.</text>
</comment>
<dbReference type="Proteomes" id="UP000033658">
    <property type="component" value="Unassembled WGS sequence"/>
</dbReference>
<proteinExistence type="predicted"/>
<name>A0AAW3H771_STRGN</name>
<accession>A0AAW3H771</accession>
<evidence type="ECO:0000313" key="2">
    <source>
        <dbReference type="EMBL" id="KJQ58698.1"/>
    </source>
</evidence>
<gene>
    <name evidence="2" type="ORF">TZ86_00538</name>
</gene>
<evidence type="ECO:0000256" key="1">
    <source>
        <dbReference type="SAM" id="Phobius"/>
    </source>
</evidence>